<evidence type="ECO:0000313" key="15">
    <source>
        <dbReference type="Proteomes" id="UP001519460"/>
    </source>
</evidence>
<feature type="compositionally biased region" description="Polar residues" evidence="12">
    <location>
        <begin position="500"/>
        <end position="521"/>
    </location>
</feature>
<dbReference type="AlphaFoldDB" id="A0ABD0J4Y2"/>
<evidence type="ECO:0000256" key="11">
    <source>
        <dbReference type="PROSITE-ProRule" id="PRU00175"/>
    </source>
</evidence>
<dbReference type="GO" id="GO:0061630">
    <property type="term" value="F:ubiquitin protein ligase activity"/>
    <property type="evidence" value="ECO:0007669"/>
    <property type="project" value="UniProtKB-EC"/>
</dbReference>
<dbReference type="GO" id="GO:0006974">
    <property type="term" value="P:DNA damage response"/>
    <property type="evidence" value="ECO:0007669"/>
    <property type="project" value="UniProtKB-KW"/>
</dbReference>
<feature type="compositionally biased region" description="Low complexity" evidence="12">
    <location>
        <begin position="693"/>
        <end position="715"/>
    </location>
</feature>
<proteinExistence type="predicted"/>
<name>A0ABD0J4Y2_9CAEN</name>
<feature type="compositionally biased region" description="Basic and acidic residues" evidence="12">
    <location>
        <begin position="282"/>
        <end position="297"/>
    </location>
</feature>
<feature type="region of interest" description="Disordered" evidence="12">
    <location>
        <begin position="275"/>
        <end position="319"/>
    </location>
</feature>
<keyword evidence="4" id="KW-0808">Transferase</keyword>
<dbReference type="SMART" id="SM00184">
    <property type="entry name" value="RING"/>
    <property type="match status" value="1"/>
</dbReference>
<keyword evidence="15" id="KW-1185">Reference proteome</keyword>
<evidence type="ECO:0000256" key="4">
    <source>
        <dbReference type="ARBA" id="ARBA00022679"/>
    </source>
</evidence>
<feature type="compositionally biased region" description="Polar residues" evidence="12">
    <location>
        <begin position="632"/>
        <end position="642"/>
    </location>
</feature>
<evidence type="ECO:0000256" key="12">
    <source>
        <dbReference type="SAM" id="MobiDB-lite"/>
    </source>
</evidence>
<dbReference type="InterPro" id="IPR018957">
    <property type="entry name" value="Znf_C3HC4_RING-type"/>
</dbReference>
<dbReference type="Pfam" id="PF00097">
    <property type="entry name" value="zf-C3HC4"/>
    <property type="match status" value="1"/>
</dbReference>
<feature type="compositionally biased region" description="Low complexity" evidence="12">
    <location>
        <begin position="800"/>
        <end position="819"/>
    </location>
</feature>
<feature type="domain" description="RING-type" evidence="13">
    <location>
        <begin position="22"/>
        <end position="61"/>
    </location>
</feature>
<dbReference type="PANTHER" id="PTHR23328:SF0">
    <property type="entry name" value="RING-TYPE DOMAIN-CONTAINING PROTEIN"/>
    <property type="match status" value="1"/>
</dbReference>
<organism evidence="14 15">
    <name type="scientific">Batillaria attramentaria</name>
    <dbReference type="NCBI Taxonomy" id="370345"/>
    <lineage>
        <taxon>Eukaryota</taxon>
        <taxon>Metazoa</taxon>
        <taxon>Spiralia</taxon>
        <taxon>Lophotrochozoa</taxon>
        <taxon>Mollusca</taxon>
        <taxon>Gastropoda</taxon>
        <taxon>Caenogastropoda</taxon>
        <taxon>Sorbeoconcha</taxon>
        <taxon>Cerithioidea</taxon>
        <taxon>Batillariidae</taxon>
        <taxon>Batillaria</taxon>
    </lineage>
</organism>
<evidence type="ECO:0000256" key="7">
    <source>
        <dbReference type="ARBA" id="ARBA00022771"/>
    </source>
</evidence>
<evidence type="ECO:0000256" key="9">
    <source>
        <dbReference type="ARBA" id="ARBA00022833"/>
    </source>
</evidence>
<evidence type="ECO:0000256" key="1">
    <source>
        <dbReference type="ARBA" id="ARBA00000900"/>
    </source>
</evidence>
<feature type="compositionally biased region" description="Basic residues" evidence="12">
    <location>
        <begin position="589"/>
        <end position="603"/>
    </location>
</feature>
<dbReference type="PROSITE" id="PS50089">
    <property type="entry name" value="ZF_RING_2"/>
    <property type="match status" value="1"/>
</dbReference>
<feature type="region of interest" description="Disordered" evidence="12">
    <location>
        <begin position="479"/>
        <end position="551"/>
    </location>
</feature>
<evidence type="ECO:0000313" key="14">
    <source>
        <dbReference type="EMBL" id="KAK7461187.1"/>
    </source>
</evidence>
<dbReference type="SUPFAM" id="SSF57850">
    <property type="entry name" value="RING/U-box"/>
    <property type="match status" value="1"/>
</dbReference>
<dbReference type="GO" id="GO:0008270">
    <property type="term" value="F:zinc ion binding"/>
    <property type="evidence" value="ECO:0007669"/>
    <property type="project" value="UniProtKB-KW"/>
</dbReference>
<feature type="compositionally biased region" description="Basic and acidic residues" evidence="12">
    <location>
        <begin position="752"/>
        <end position="771"/>
    </location>
</feature>
<gene>
    <name evidence="14" type="ORF">BaRGS_00038775</name>
</gene>
<keyword evidence="6" id="KW-0227">DNA damage</keyword>
<evidence type="ECO:0000256" key="2">
    <source>
        <dbReference type="ARBA" id="ARBA00004123"/>
    </source>
</evidence>
<feature type="compositionally biased region" description="Polar residues" evidence="12">
    <location>
        <begin position="572"/>
        <end position="585"/>
    </location>
</feature>
<evidence type="ECO:0000256" key="8">
    <source>
        <dbReference type="ARBA" id="ARBA00022786"/>
    </source>
</evidence>
<keyword evidence="9" id="KW-0862">Zinc</keyword>
<feature type="region of interest" description="Disordered" evidence="12">
    <location>
        <begin position="395"/>
        <end position="434"/>
    </location>
</feature>
<feature type="region of interest" description="Disordered" evidence="12">
    <location>
        <begin position="572"/>
        <end position="843"/>
    </location>
</feature>
<keyword evidence="8" id="KW-0833">Ubl conjugation pathway</keyword>
<feature type="compositionally biased region" description="Basic and acidic residues" evidence="12">
    <location>
        <begin position="395"/>
        <end position="405"/>
    </location>
</feature>
<dbReference type="PANTHER" id="PTHR23328">
    <property type="entry name" value="RING-TYPE DOMAIN-CONTAINING PROTEIN"/>
    <property type="match status" value="1"/>
</dbReference>
<dbReference type="InterPro" id="IPR001841">
    <property type="entry name" value="Znf_RING"/>
</dbReference>
<dbReference type="CDD" id="cd16550">
    <property type="entry name" value="RING-HC_RNF168"/>
    <property type="match status" value="1"/>
</dbReference>
<evidence type="ECO:0000256" key="6">
    <source>
        <dbReference type="ARBA" id="ARBA00022763"/>
    </source>
</evidence>
<accession>A0ABD0J4Y2</accession>
<dbReference type="Gene3D" id="3.30.40.10">
    <property type="entry name" value="Zinc/RING finger domain, C3HC4 (zinc finger)"/>
    <property type="match status" value="1"/>
</dbReference>
<feature type="compositionally biased region" description="Basic residues" evidence="12">
    <location>
        <begin position="832"/>
        <end position="843"/>
    </location>
</feature>
<feature type="compositionally biased region" description="Polar residues" evidence="12">
    <location>
        <begin position="683"/>
        <end position="692"/>
    </location>
</feature>
<keyword evidence="5" id="KW-0479">Metal-binding</keyword>
<comment type="catalytic activity">
    <reaction evidence="1">
        <text>S-ubiquitinyl-[E2 ubiquitin-conjugating enzyme]-L-cysteine + [acceptor protein]-L-lysine = [E2 ubiquitin-conjugating enzyme]-L-cysteine + N(6)-ubiquitinyl-[acceptor protein]-L-lysine.</text>
        <dbReference type="EC" id="2.3.2.27"/>
    </reaction>
</comment>
<dbReference type="InterPro" id="IPR051657">
    <property type="entry name" value="RNF168/RNF169_E3_ubiq-ligase"/>
</dbReference>
<sequence>MACAASTSVARSDKELLEDCMCTICRSILIHPVTLPCGHELCMPCFKQTVEEASLCCPLCRTRISTWARRASKANALVDERRWKQIQSLFPGRVQRRLNGLDDETDDEEDETEEIGAHYRRMVQLSKPGEIRQEYEEELKRDLLVLGKKTRQHKEWLTSDTWDLITERKRLKDLINHTDDQDDKCDLQAQYWDTAEEKEAEEIRCRQEEIAARDEELARDLAEANTPDTSLVLINQPRSRKSSVDSIENVSVTGLQDRGKKQPFSNKEGSKLWRRSSVVCHQGEKSVKQRNTSDTHRTPPPTCSKYSSDSSDESSIDSVRADRKTVGFNASQTAHFKPIQPCVKTPPKKLATGGHLEPCVVIIRTQSLQSDTKHSNASVPGKHLSVQQATCPDSVKLDRVTRSESADQSMGSLKSKMLGQESGPGASGSETAPANCASNGEALLKDYYERQVKCGTLPVPILNTPPKLCRVSEEVDRSGYSRPSISEYRDRHHPVLSRVDSPTASPRTKSLNCDSVVSNITQERRKNNHELSPSPQPSTSAATKPVGIFNPATVPQWSEGLYTEVNNFNKTTSPSVDSTGVNGHSSPVHLKRTNGRKNSGKKVRRDDDSDSPARPAKIPRLSPIDSDERELTTSSSGTSADVCSTPEKTLRVKNVKGKASPLHSKESSRCKKSVSGDAAVTDPTVSGGQNNCSSVEMSPSEVSVISVSSEASNASTDPVRSADIQRPVRRLRKASSNPPAKEKSASLSDTDSEGHTKGPQRSIKDWFSPKEKKNKAQGSETAHSKSNGAAASRAKRGKSAGKNSQNSQTSSTSPATASSLMSCVSADEPSPRRKAAQMKSRKGKVKCNCCATETCTSGKLDKFLSTSKPRSSRRPVPQP</sequence>
<reference evidence="14 15" key="1">
    <citation type="journal article" date="2023" name="Sci. Data">
        <title>Genome assembly of the Korean intertidal mud-creeper Batillaria attramentaria.</title>
        <authorList>
            <person name="Patra A.K."/>
            <person name="Ho P.T."/>
            <person name="Jun S."/>
            <person name="Lee S.J."/>
            <person name="Kim Y."/>
            <person name="Won Y.J."/>
        </authorList>
    </citation>
    <scope>NUCLEOTIDE SEQUENCE [LARGE SCALE GENOMIC DNA]</scope>
    <source>
        <strain evidence="14">Wonlab-2016</strain>
    </source>
</reference>
<dbReference type="CDD" id="cd22265">
    <property type="entry name" value="UDM1_RNF168"/>
    <property type="match status" value="1"/>
</dbReference>
<comment type="caution">
    <text evidence="14">The sequence shown here is derived from an EMBL/GenBank/DDBJ whole genome shotgun (WGS) entry which is preliminary data.</text>
</comment>
<keyword evidence="7 11" id="KW-0863">Zinc-finger</keyword>
<keyword evidence="10" id="KW-0539">Nucleus</keyword>
<feature type="region of interest" description="Disordered" evidence="12">
    <location>
        <begin position="371"/>
        <end position="390"/>
    </location>
</feature>
<protein>
    <recommendedName>
        <fullName evidence="3">RING-type E3 ubiquitin transferase</fullName>
        <ecNumber evidence="3">2.3.2.27</ecNumber>
    </recommendedName>
</protein>
<evidence type="ECO:0000256" key="10">
    <source>
        <dbReference type="ARBA" id="ARBA00023242"/>
    </source>
</evidence>
<evidence type="ECO:0000256" key="3">
    <source>
        <dbReference type="ARBA" id="ARBA00012483"/>
    </source>
</evidence>
<dbReference type="EC" id="2.3.2.27" evidence="3"/>
<dbReference type="GO" id="GO:0005634">
    <property type="term" value="C:nucleus"/>
    <property type="evidence" value="ECO:0007669"/>
    <property type="project" value="UniProtKB-SubCell"/>
</dbReference>
<evidence type="ECO:0000256" key="5">
    <source>
        <dbReference type="ARBA" id="ARBA00022723"/>
    </source>
</evidence>
<comment type="subcellular location">
    <subcellularLocation>
        <location evidence="2">Nucleus</location>
    </subcellularLocation>
</comment>
<dbReference type="EMBL" id="JACVVK020000642">
    <property type="protein sequence ID" value="KAK7461187.1"/>
    <property type="molecule type" value="Genomic_DNA"/>
</dbReference>
<dbReference type="InterPro" id="IPR013083">
    <property type="entry name" value="Znf_RING/FYVE/PHD"/>
</dbReference>
<evidence type="ECO:0000259" key="13">
    <source>
        <dbReference type="PROSITE" id="PS50089"/>
    </source>
</evidence>
<dbReference type="Proteomes" id="UP001519460">
    <property type="component" value="Unassembled WGS sequence"/>
</dbReference>